<dbReference type="AlphaFoldDB" id="X0JZV0"/>
<name>X0JZV0_FUSO5</name>
<organism evidence="2">
    <name type="scientific">Fusarium odoratissimum (strain NRRL 54006)</name>
    <dbReference type="NCBI Taxonomy" id="1089451"/>
    <lineage>
        <taxon>Eukaryota</taxon>
        <taxon>Fungi</taxon>
        <taxon>Dikarya</taxon>
        <taxon>Ascomycota</taxon>
        <taxon>Pezizomycotina</taxon>
        <taxon>Sordariomycetes</taxon>
        <taxon>Hypocreomycetidae</taxon>
        <taxon>Hypocreales</taxon>
        <taxon>Nectriaceae</taxon>
        <taxon>Fusarium</taxon>
        <taxon>Fusarium oxysporum species complex</taxon>
        <taxon>Fusarium oxysporum f. sp. cubense (strain race 4)</taxon>
    </lineage>
</organism>
<dbReference type="VEuPathDB" id="FungiDB:FOIG_07338"/>
<evidence type="ECO:0000256" key="1">
    <source>
        <dbReference type="SAM" id="MobiDB-lite"/>
    </source>
</evidence>
<feature type="region of interest" description="Disordered" evidence="1">
    <location>
        <begin position="130"/>
        <end position="181"/>
    </location>
</feature>
<evidence type="ECO:0000313" key="2">
    <source>
        <dbReference type="EMBL" id="EXM01891.1"/>
    </source>
</evidence>
<dbReference type="EMBL" id="JH658281">
    <property type="protein sequence ID" value="EXM01891.1"/>
    <property type="molecule type" value="Genomic_DNA"/>
</dbReference>
<accession>X0JZV0</accession>
<reference evidence="2" key="2">
    <citation type="submission" date="2012-05" db="EMBL/GenBank/DDBJ databases">
        <title>The Genome Annotation of Fusarium oxysporum II5.</title>
        <authorList>
            <consortium name="The Broad Institute Genomics Platform"/>
            <person name="Ma L.-J."/>
            <person name="Corby-Kistler H."/>
            <person name="Broz K."/>
            <person name="Gale L.R."/>
            <person name="Jonkers W."/>
            <person name="O'Donnell K."/>
            <person name="Ploetz R."/>
            <person name="Steinberg C."/>
            <person name="Schwartz D.C."/>
            <person name="VanEtten H."/>
            <person name="Zhou S."/>
            <person name="Young S.K."/>
            <person name="Zeng Q."/>
            <person name="Gargeya S."/>
            <person name="Fitzgerald M."/>
            <person name="Abouelleil A."/>
            <person name="Alvarado L."/>
            <person name="Chapman S.B."/>
            <person name="Gainer-Dewar J."/>
            <person name="Goldberg J."/>
            <person name="Griggs A."/>
            <person name="Gujja S."/>
            <person name="Hansen M."/>
            <person name="Howarth C."/>
            <person name="Imamovic A."/>
            <person name="Ireland A."/>
            <person name="Larimer J."/>
            <person name="McCowan C."/>
            <person name="Murphy C."/>
            <person name="Pearson M."/>
            <person name="Poon T.W."/>
            <person name="Priest M."/>
            <person name="Roberts A."/>
            <person name="Saif S."/>
            <person name="Shea T."/>
            <person name="Sykes S."/>
            <person name="Wortman J."/>
            <person name="Nusbaum C."/>
            <person name="Birren B."/>
        </authorList>
    </citation>
    <scope>NUCLEOTIDE SEQUENCE</scope>
    <source>
        <strain evidence="2">54006</strain>
    </source>
</reference>
<dbReference type="GeneID" id="42032513"/>
<proteinExistence type="predicted"/>
<dbReference type="RefSeq" id="XP_031063980.1">
    <property type="nucleotide sequence ID" value="XM_031206861.1"/>
</dbReference>
<reference evidence="2" key="1">
    <citation type="submission" date="2011-11" db="EMBL/GenBank/DDBJ databases">
        <title>The Genome Sequence of Fusarium oxysporum II5.</title>
        <authorList>
            <consortium name="The Broad Institute Genome Sequencing Platform"/>
            <person name="Ma L.-J."/>
            <person name="Gale L.R."/>
            <person name="Schwartz D.C."/>
            <person name="Zhou S."/>
            <person name="Corby-Kistler H."/>
            <person name="Young S.K."/>
            <person name="Zeng Q."/>
            <person name="Gargeya S."/>
            <person name="Fitzgerald M."/>
            <person name="Haas B."/>
            <person name="Abouelleil A."/>
            <person name="Alvarado L."/>
            <person name="Arachchi H.M."/>
            <person name="Berlin A."/>
            <person name="Brown A."/>
            <person name="Chapman S.B."/>
            <person name="Chen Z."/>
            <person name="Dunbar C."/>
            <person name="Freedman E."/>
            <person name="Gearin G."/>
            <person name="Goldberg J."/>
            <person name="Griggs A."/>
            <person name="Gujja S."/>
            <person name="Heiman D."/>
            <person name="Howarth C."/>
            <person name="Larson L."/>
            <person name="Lui A."/>
            <person name="MacDonald P.J.P."/>
            <person name="Montmayeur A."/>
            <person name="Murphy C."/>
            <person name="Neiman D."/>
            <person name="Pearson M."/>
            <person name="Priest M."/>
            <person name="Roberts A."/>
            <person name="Saif S."/>
            <person name="Shea T."/>
            <person name="Shenoy N."/>
            <person name="Sisk P."/>
            <person name="Stolte C."/>
            <person name="Sykes S."/>
            <person name="Wortman J."/>
            <person name="Nusbaum C."/>
            <person name="Birren B."/>
        </authorList>
    </citation>
    <scope>NUCLEOTIDE SEQUENCE [LARGE SCALE GENOMIC DNA]</scope>
    <source>
        <strain evidence="2">54006</strain>
    </source>
</reference>
<sequence length="269" mass="30413">MPFDHSDVGLISLIELGKVFHRKRKGRMSTHIVPFDRRQPSHLNQCEGIAFKKIHPLDSWRIDQDGPAGGWFHEPPSPTAMVKENRMICCGGADAEDAVSHHQCPYKSPDYYYEERLADGQSPYQHHRYKYRYQRPRSQSPPQRRRGSIDRNDPGPTERGPTSNGGPLGYGPPGYGPPRLNFNGHQLPACIEDEELTKEYVLSDVSRSASQPAGQDADGPEDLVFGEVHPLFQMYSELPKVANPPYLLSRAFEASLKKPLRIGLLLWML</sequence>
<gene>
    <name evidence="2" type="ORF">FOIG_07338</name>
</gene>
<dbReference type="HOGENOM" id="CLU_1034551_0_0_1"/>
<dbReference type="Proteomes" id="UP000030685">
    <property type="component" value="Unassembled WGS sequence"/>
</dbReference>
<protein>
    <submittedName>
        <fullName evidence="2">Uncharacterized protein</fullName>
    </submittedName>
</protein>